<feature type="domain" description="Regulatory protein YycH" evidence="2">
    <location>
        <begin position="4"/>
        <end position="426"/>
    </location>
</feature>
<keyword evidence="1" id="KW-0472">Membrane</keyword>
<dbReference type="Proteomes" id="UP000448867">
    <property type="component" value="Unassembled WGS sequence"/>
</dbReference>
<dbReference type="AlphaFoldDB" id="A0A7X2J185"/>
<keyword evidence="1" id="KW-0812">Transmembrane</keyword>
<dbReference type="InterPro" id="IPR009996">
    <property type="entry name" value="YycH"/>
</dbReference>
<dbReference type="Pfam" id="PF07435">
    <property type="entry name" value="YycH"/>
    <property type="match status" value="1"/>
</dbReference>
<proteinExistence type="predicted"/>
<accession>A0A7X2J185</accession>
<dbReference type="OrthoDB" id="2382185at2"/>
<dbReference type="CDD" id="cd15787">
    <property type="entry name" value="YycH_N"/>
    <property type="match status" value="1"/>
</dbReference>
<comment type="caution">
    <text evidence="3">The sequence shown here is derived from an EMBL/GenBank/DDBJ whole genome shotgun (WGS) entry which is preliminary data.</text>
</comment>
<gene>
    <name evidence="3" type="ORF">GJU40_14785</name>
</gene>
<keyword evidence="4" id="KW-1185">Reference proteome</keyword>
<reference evidence="3 4" key="1">
    <citation type="submission" date="2019-11" db="EMBL/GenBank/DDBJ databases">
        <title>Bacillus lacus genome.</title>
        <authorList>
            <person name="Allen C.J."/>
            <person name="Newman J.D."/>
        </authorList>
    </citation>
    <scope>NUCLEOTIDE SEQUENCE [LARGE SCALE GENOMIC DNA]</scope>
    <source>
        <strain evidence="3 4">KCTC 33946</strain>
    </source>
</reference>
<dbReference type="InterPro" id="IPR042274">
    <property type="entry name" value="YycH/YycI_2"/>
</dbReference>
<feature type="transmembrane region" description="Helical" evidence="1">
    <location>
        <begin position="9"/>
        <end position="26"/>
    </location>
</feature>
<dbReference type="Gene3D" id="3.30.310.160">
    <property type="entry name" value="YycH protein, domain 2"/>
    <property type="match status" value="1"/>
</dbReference>
<evidence type="ECO:0000259" key="2">
    <source>
        <dbReference type="Pfam" id="PF07435"/>
    </source>
</evidence>
<evidence type="ECO:0000313" key="4">
    <source>
        <dbReference type="Proteomes" id="UP000448867"/>
    </source>
</evidence>
<dbReference type="EMBL" id="WKKI01000034">
    <property type="protein sequence ID" value="MRX73409.1"/>
    <property type="molecule type" value="Genomic_DNA"/>
</dbReference>
<sequence>MKHEQVKSFLLIVLIAASLFFTWNIWTYQPNYDFAQNPELLPNEPINSEQRSTIEVVKPYQMFMHQGGQHFGTYSEAEINKLWTSIGKWEITDTRDVSANFSKEEFISWVHGEDQETKLEVLFSDNLPIETFQSLLNWGFESSGYVSFDRMVLPVTDQQDQQIYLVSYEEQKIFQLTANAAEAKNIVSGMFQDVSAHPEFFAHSVSPEKVLLLPKERLNFQSIQIVTETIKGDVFKQALFSNPSIVNQDTRPDGERYFTDGTRVMEISPYTGLVKYIDPTVDQPIFIEAKAIQQSINYLNNHGGWTDTYRFFRMNLKRHEVQEVSFQLFINNLFVLPDGKSSMPTEITQVWGNNEIASYTRPSYRLRTNLSDGENSSIESGDELLARITRDGSIDLSSVVRIMPVYELSSSAENMIVELNPVWSIEDRAGSLKIVNDLPEKLGGNTSGLE</sequence>
<dbReference type="RefSeq" id="WP_154308871.1">
    <property type="nucleotide sequence ID" value="NZ_WKKI01000034.1"/>
</dbReference>
<dbReference type="Gene3D" id="3.10.450.310">
    <property type="match status" value="1"/>
</dbReference>
<protein>
    <recommendedName>
        <fullName evidence="2">Regulatory protein YycH domain-containing protein</fullName>
    </recommendedName>
</protein>
<evidence type="ECO:0000313" key="3">
    <source>
        <dbReference type="EMBL" id="MRX73409.1"/>
    </source>
</evidence>
<name>A0A7X2J185_9BACI</name>
<organism evidence="3 4">
    <name type="scientific">Metabacillus lacus</name>
    <dbReference type="NCBI Taxonomy" id="1983721"/>
    <lineage>
        <taxon>Bacteria</taxon>
        <taxon>Bacillati</taxon>
        <taxon>Bacillota</taxon>
        <taxon>Bacilli</taxon>
        <taxon>Bacillales</taxon>
        <taxon>Bacillaceae</taxon>
        <taxon>Metabacillus</taxon>
    </lineage>
</organism>
<evidence type="ECO:0000256" key="1">
    <source>
        <dbReference type="SAM" id="Phobius"/>
    </source>
</evidence>
<keyword evidence="1" id="KW-1133">Transmembrane helix</keyword>